<evidence type="ECO:0000259" key="17">
    <source>
        <dbReference type="PROSITE" id="PS50156"/>
    </source>
</evidence>
<dbReference type="FunFam" id="3.90.770.10:FF:000001">
    <property type="entry name" value="3-hydroxy-3-methylglutaryl coenzyme A reductase"/>
    <property type="match status" value="1"/>
</dbReference>
<dbReference type="GO" id="GO:0004420">
    <property type="term" value="F:hydroxymethylglutaryl-CoA reductase (NADPH) activity"/>
    <property type="evidence" value="ECO:0007669"/>
    <property type="project" value="UniProtKB-EC"/>
</dbReference>
<dbReference type="Proteomes" id="UP000019804">
    <property type="component" value="Unassembled WGS sequence"/>
</dbReference>
<evidence type="ECO:0000256" key="4">
    <source>
        <dbReference type="ARBA" id="ARBA00022692"/>
    </source>
</evidence>
<dbReference type="PANTHER" id="PTHR10572:SF24">
    <property type="entry name" value="3-HYDROXY-3-METHYLGLUTARYL-COENZYME A REDUCTASE"/>
    <property type="match status" value="1"/>
</dbReference>
<evidence type="ECO:0000256" key="15">
    <source>
        <dbReference type="RuleBase" id="RU361219"/>
    </source>
</evidence>
<comment type="similarity">
    <text evidence="2 15">Belongs to the HMG-CoA reductase family.</text>
</comment>
<comment type="subcellular location">
    <subcellularLocation>
        <location evidence="1 15">Endoplasmic reticulum membrane</location>
        <topology evidence="1 15">Multi-pass membrane protein</topology>
    </subcellularLocation>
</comment>
<evidence type="ECO:0000256" key="12">
    <source>
        <dbReference type="ARBA" id="ARBA00023136"/>
    </source>
</evidence>
<dbReference type="GO" id="GO:0008299">
    <property type="term" value="P:isoprenoid biosynthetic process"/>
    <property type="evidence" value="ECO:0007669"/>
    <property type="project" value="InterPro"/>
</dbReference>
<evidence type="ECO:0000256" key="8">
    <source>
        <dbReference type="ARBA" id="ARBA00022989"/>
    </source>
</evidence>
<dbReference type="HOGENOM" id="CLU_001734_0_0_1"/>
<dbReference type="RefSeq" id="XP_040641658.1">
    <property type="nucleotide sequence ID" value="XM_040786124.1"/>
</dbReference>
<feature type="domain" description="SSD" evidence="17">
    <location>
        <begin position="241"/>
        <end position="427"/>
    </location>
</feature>
<keyword evidence="5 15" id="KW-0256">Endoplasmic reticulum</keyword>
<dbReference type="PROSITE" id="PS01192">
    <property type="entry name" value="HMG_COA_REDUCTASE_3"/>
    <property type="match status" value="1"/>
</dbReference>
<keyword evidence="10" id="KW-0756">Sterol biosynthesis</keyword>
<dbReference type="PROSITE" id="PS00066">
    <property type="entry name" value="HMG_COA_REDUCTASE_1"/>
    <property type="match status" value="1"/>
</dbReference>
<feature type="transmembrane region" description="Helical" evidence="15">
    <location>
        <begin position="490"/>
        <end position="511"/>
    </location>
</feature>
<evidence type="ECO:0000256" key="9">
    <source>
        <dbReference type="ARBA" id="ARBA00023002"/>
    </source>
</evidence>
<evidence type="ECO:0000256" key="7">
    <source>
        <dbReference type="ARBA" id="ARBA00022955"/>
    </source>
</evidence>
<evidence type="ECO:0000256" key="2">
    <source>
        <dbReference type="ARBA" id="ARBA00007661"/>
    </source>
</evidence>
<keyword evidence="4 15" id="KW-0812">Transmembrane</keyword>
<dbReference type="GO" id="GO:0015936">
    <property type="term" value="P:coenzyme A metabolic process"/>
    <property type="evidence" value="ECO:0007669"/>
    <property type="project" value="InterPro"/>
</dbReference>
<feature type="region of interest" description="Disordered" evidence="16">
    <location>
        <begin position="333"/>
        <end position="360"/>
    </location>
</feature>
<dbReference type="GO" id="GO:0005778">
    <property type="term" value="C:peroxisomal membrane"/>
    <property type="evidence" value="ECO:0007669"/>
    <property type="project" value="TreeGrafter"/>
</dbReference>
<dbReference type="Gene3D" id="3.30.70.420">
    <property type="entry name" value="Hydroxymethylglutaryl-CoA reductase, class I/II, NAD/NADP-binding domain"/>
    <property type="match status" value="1"/>
</dbReference>
<evidence type="ECO:0000313" key="18">
    <source>
        <dbReference type="EMBL" id="EYE97970.1"/>
    </source>
</evidence>
<dbReference type="InterPro" id="IPR009023">
    <property type="entry name" value="HMG_CoA_Rdtase_NAD(P)-bd_sf"/>
</dbReference>
<dbReference type="Pfam" id="PF12349">
    <property type="entry name" value="Sterol-sensing"/>
    <property type="match status" value="1"/>
</dbReference>
<dbReference type="GO" id="GO:0006696">
    <property type="term" value="P:ergosterol biosynthetic process"/>
    <property type="evidence" value="ECO:0007669"/>
    <property type="project" value="TreeGrafter"/>
</dbReference>
<evidence type="ECO:0000256" key="11">
    <source>
        <dbReference type="ARBA" id="ARBA00023098"/>
    </source>
</evidence>
<dbReference type="Gene3D" id="1.10.3270.10">
    <property type="entry name" value="HMGR, N-terminal domain"/>
    <property type="match status" value="1"/>
</dbReference>
<keyword evidence="8 15" id="KW-1133">Transmembrane helix</keyword>
<dbReference type="InterPro" id="IPR000731">
    <property type="entry name" value="SSD"/>
</dbReference>
<dbReference type="InterPro" id="IPR023282">
    <property type="entry name" value="HMG_CoA_Rdtase_N"/>
</dbReference>
<dbReference type="PROSITE" id="PS00318">
    <property type="entry name" value="HMG_COA_REDUCTASE_2"/>
    <property type="match status" value="1"/>
</dbReference>
<dbReference type="AlphaFoldDB" id="A0A017SNX6"/>
<feature type="compositionally biased region" description="Polar residues" evidence="16">
    <location>
        <begin position="338"/>
        <end position="360"/>
    </location>
</feature>
<dbReference type="STRING" id="1388766.A0A017SNX6"/>
<proteinExistence type="inferred from homology"/>
<evidence type="ECO:0000256" key="10">
    <source>
        <dbReference type="ARBA" id="ARBA00023011"/>
    </source>
</evidence>
<dbReference type="FunFam" id="3.30.70.420:FF:000001">
    <property type="entry name" value="3-hydroxy-3-methylglutaryl coenzyme A reductase"/>
    <property type="match status" value="1"/>
</dbReference>
<dbReference type="SUPFAM" id="SSF55035">
    <property type="entry name" value="NAD-binding domain of HMG-CoA reductase"/>
    <property type="match status" value="1"/>
</dbReference>
<accession>A0A017SNX6</accession>
<name>A0A017SNX6_ASPRC</name>
<keyword evidence="6 15" id="KW-0521">NADP</keyword>
<comment type="catalytic activity">
    <reaction evidence="15">
        <text>(R)-mevalonate + 2 NADP(+) + CoA = (3S)-3-hydroxy-3-methylglutaryl-CoA + 2 NADPH + 2 H(+)</text>
        <dbReference type="Rhea" id="RHEA:15989"/>
        <dbReference type="ChEBI" id="CHEBI:15378"/>
        <dbReference type="ChEBI" id="CHEBI:36464"/>
        <dbReference type="ChEBI" id="CHEBI:43074"/>
        <dbReference type="ChEBI" id="CHEBI:57287"/>
        <dbReference type="ChEBI" id="CHEBI:57783"/>
        <dbReference type="ChEBI" id="CHEBI:58349"/>
        <dbReference type="EC" id="1.1.1.34"/>
    </reaction>
</comment>
<evidence type="ECO:0000256" key="16">
    <source>
        <dbReference type="SAM" id="MobiDB-lite"/>
    </source>
</evidence>
<dbReference type="Pfam" id="PF13323">
    <property type="entry name" value="HPIH"/>
    <property type="match status" value="1"/>
</dbReference>
<sequence length="1149" mass="122782">MATSFLTRSFRPAQEDKDAEPGWLKRQVTSGLQAISRRACLHPIHTIVVIALVASTTYVGLLEGSFFDTVRNPRDLAGQVDVDLLLQGSRSLRLGESTSWKWQAEDASSPNDQKVAQHLALTTFIFPDSTSKSAPPAPVAHDVPVPSNATAQSVPYTPNLFSPFSHDSSLAFTVPFEQVSDFLKAVQEIPDPSADTGEVEQKKWIMRAARGPAGSYKAIGLWLVDAWGSFVDLIKHAETIDIVIMALGYLSMHLSFVSLFVSMRRLGSKFWLGATVLFSGAFAFLFGLLVTTKLGVPINVILLSEGLPFLVVTIGFEKPIILTKAVLNASADGRRQSSRANGAASQPNGSGQTTSSTPRSIQDSIQTAIREQGFEIVRDYAIEIAILVAGAASGVQGGLRQFCFLAAWILFFDCLLLFTFFTTILCIKLEITRIKRHVALRKALEEDGITHRVAENVASNNDWPQAGSGTSDAGDGVFGRKIESSSVRRFKILMVGGFILVNLVNLSAIPFRNVGHSTGLPVMSRVSNFLAGPTPIDPFKVAENGLDSIYVSAKSQMMETVVTVISPIKYKLEYPSVHYAAPETRGLDIEYTDQLLDAVGGRVIESLLKSLEDPIFSKWIIAALTLSIILNGYLFNAARWSIKEPEAAPAVPQIVEEPKKVYPEFDAVQNESKRTTEECEAMLKEKKAPHMSDEELVALSLRGKIPGYALEKTMEDENLMSRVNAFTRAVKIRRSVVSRTPATSSITSSLETSKLPYEHYNYTLVHGACCENVIGYLPLPLGVAGPLNIDGQSYFIPMATTEGVLVASTSRGAKAINAGGGAVTVLTGDGMTRGPCVGFPTLARAAAAKVWIDSEEGSNIIKTAFNSTSRFARLQYLKTALAGTYLYIRFKTTTGDAMGMNMISKGVEKALNIMSTECGFSDMAIISVSGNFCTDKKSAAINWIDGRGKSIVAEAIIPGDVVRSVLKSDVNALVELNTSKNLIGSAMAGSLGGFNAHASNILTAIFLATGQDPAQNVESSSCITTMKNFDGNLQIAVSMPSIEVGTIGGGTILEGQSAMLDLLGVRGSHPTNPGDNARQLARIVGAAVLAGELSLCSALAAGHLVRAHMAHNRGSGAPSAAPSAAPTRSATPVSAAVGAARGLTMTNSK</sequence>
<feature type="region of interest" description="Disordered" evidence="16">
    <location>
        <begin position="1112"/>
        <end position="1133"/>
    </location>
</feature>
<keyword evidence="14" id="KW-0753">Steroid metabolism</keyword>
<dbReference type="InterPro" id="IPR053958">
    <property type="entry name" value="HMGCR/SNAP/NPC1-like_SSD"/>
</dbReference>
<feature type="transmembrane region" description="Helical" evidence="15">
    <location>
        <begin position="405"/>
        <end position="427"/>
    </location>
</feature>
<feature type="transmembrane region" description="Helical" evidence="15">
    <location>
        <begin position="296"/>
        <end position="316"/>
    </location>
</feature>
<gene>
    <name evidence="18" type="ORF">EURHEDRAFT_513042</name>
</gene>
<dbReference type="InterPro" id="IPR025583">
    <property type="entry name" value="HMG-CoA_N_dom"/>
</dbReference>
<dbReference type="EC" id="1.1.1.34" evidence="15"/>
<dbReference type="EMBL" id="KK088414">
    <property type="protein sequence ID" value="EYE97970.1"/>
    <property type="molecule type" value="Genomic_DNA"/>
</dbReference>
<evidence type="ECO:0000256" key="14">
    <source>
        <dbReference type="ARBA" id="ARBA00023221"/>
    </source>
</evidence>
<keyword evidence="13" id="KW-1207">Sterol metabolism</keyword>
<keyword evidence="7" id="KW-0752">Steroid biosynthesis</keyword>
<evidence type="ECO:0000256" key="5">
    <source>
        <dbReference type="ARBA" id="ARBA00022824"/>
    </source>
</evidence>
<comment type="pathway">
    <text evidence="15">Metabolic intermediate biosynthesis; (R)-mevalonate biosynthesis; (R)-mevalonate from acetyl-CoA: step 3/3.</text>
</comment>
<dbReference type="NCBIfam" id="TIGR00533">
    <property type="entry name" value="HMG_CoA_R_NADP"/>
    <property type="match status" value="1"/>
</dbReference>
<dbReference type="GeneID" id="63701248"/>
<dbReference type="InterPro" id="IPR004554">
    <property type="entry name" value="HMG_CoA_Rdtase_eu_arc"/>
</dbReference>
<dbReference type="InterPro" id="IPR002202">
    <property type="entry name" value="HMG_CoA_Rdtase"/>
</dbReference>
<keyword evidence="12 15" id="KW-0472">Membrane</keyword>
<dbReference type="OrthoDB" id="310654at2759"/>
<dbReference type="UniPathway" id="UPA00058">
    <property type="reaction ID" value="UER00103"/>
</dbReference>
<reference evidence="19" key="1">
    <citation type="journal article" date="2014" name="Nat. Commun.">
        <title>Genomic adaptations of the halophilic Dead Sea filamentous fungus Eurotium rubrum.</title>
        <authorList>
            <person name="Kis-Papo T."/>
            <person name="Weig A.R."/>
            <person name="Riley R."/>
            <person name="Persoh D."/>
            <person name="Salamov A."/>
            <person name="Sun H."/>
            <person name="Lipzen A."/>
            <person name="Wasser S.P."/>
            <person name="Rambold G."/>
            <person name="Grigoriev I.V."/>
            <person name="Nevo E."/>
        </authorList>
    </citation>
    <scope>NUCLEOTIDE SEQUENCE [LARGE SCALE GENOMIC DNA]</scope>
    <source>
        <strain evidence="19">CBS 135680</strain>
    </source>
</reference>
<dbReference type="SUPFAM" id="SSF56542">
    <property type="entry name" value="Substrate-binding domain of HMG-CoA reductase"/>
    <property type="match status" value="1"/>
</dbReference>
<dbReference type="FunFam" id="1.10.3270.10:FF:000001">
    <property type="entry name" value="3-hydroxy-3-methylglutaryl coenzyme A reductase"/>
    <property type="match status" value="1"/>
</dbReference>
<keyword evidence="11" id="KW-0443">Lipid metabolism</keyword>
<dbReference type="PROSITE" id="PS50156">
    <property type="entry name" value="SSD"/>
    <property type="match status" value="1"/>
</dbReference>
<dbReference type="GO" id="GO:0005789">
    <property type="term" value="C:endoplasmic reticulum membrane"/>
    <property type="evidence" value="ECO:0007669"/>
    <property type="project" value="UniProtKB-SubCell"/>
</dbReference>
<feature type="transmembrane region" description="Helical" evidence="15">
    <location>
        <begin position="380"/>
        <end position="399"/>
    </location>
</feature>
<organism evidence="18 19">
    <name type="scientific">Aspergillus ruber (strain CBS 135680)</name>
    <dbReference type="NCBI Taxonomy" id="1388766"/>
    <lineage>
        <taxon>Eukaryota</taxon>
        <taxon>Fungi</taxon>
        <taxon>Dikarya</taxon>
        <taxon>Ascomycota</taxon>
        <taxon>Pezizomycotina</taxon>
        <taxon>Eurotiomycetes</taxon>
        <taxon>Eurotiomycetidae</taxon>
        <taxon>Eurotiales</taxon>
        <taxon>Aspergillaceae</taxon>
        <taxon>Aspergillus</taxon>
        <taxon>Aspergillus subgen. Aspergillus</taxon>
    </lineage>
</organism>
<keyword evidence="3" id="KW-0444">Lipid biosynthesis</keyword>
<dbReference type="InterPro" id="IPR023076">
    <property type="entry name" value="HMG_CoA_Rdtase_CS"/>
</dbReference>
<dbReference type="InterPro" id="IPR009029">
    <property type="entry name" value="HMG_CoA_Rdtase_sub-bd_dom_sf"/>
</dbReference>
<dbReference type="CDD" id="cd00643">
    <property type="entry name" value="HMG-CoA_reductase_classI"/>
    <property type="match status" value="1"/>
</dbReference>
<evidence type="ECO:0000256" key="3">
    <source>
        <dbReference type="ARBA" id="ARBA00022516"/>
    </source>
</evidence>
<dbReference type="InterPro" id="IPR023074">
    <property type="entry name" value="HMG_CoA_Rdtase_cat_sf"/>
</dbReference>
<evidence type="ECO:0000313" key="19">
    <source>
        <dbReference type="Proteomes" id="UP000019804"/>
    </source>
</evidence>
<feature type="transmembrane region" description="Helical" evidence="15">
    <location>
        <begin position="242"/>
        <end position="263"/>
    </location>
</feature>
<evidence type="ECO:0000256" key="13">
    <source>
        <dbReference type="ARBA" id="ARBA00023166"/>
    </source>
</evidence>
<keyword evidence="19" id="KW-1185">Reference proteome</keyword>
<feature type="transmembrane region" description="Helical" evidence="15">
    <location>
        <begin position="270"/>
        <end position="290"/>
    </location>
</feature>
<dbReference type="Gene3D" id="3.90.770.10">
    <property type="entry name" value="3-hydroxy-3-methylglutaryl-coenzyme A Reductase, Chain A, domain 2"/>
    <property type="match status" value="1"/>
</dbReference>
<dbReference type="PROSITE" id="PS50065">
    <property type="entry name" value="HMG_COA_REDUCTASE_4"/>
    <property type="match status" value="1"/>
</dbReference>
<evidence type="ECO:0000256" key="6">
    <source>
        <dbReference type="ARBA" id="ARBA00022857"/>
    </source>
</evidence>
<evidence type="ECO:0000256" key="1">
    <source>
        <dbReference type="ARBA" id="ARBA00004477"/>
    </source>
</evidence>
<dbReference type="PRINTS" id="PR00071">
    <property type="entry name" value="HMGCOARDTASE"/>
</dbReference>
<keyword evidence="9 15" id="KW-0560">Oxidoreductase</keyword>
<dbReference type="PANTHER" id="PTHR10572">
    <property type="entry name" value="3-HYDROXY-3-METHYLGLUTARYL-COENZYME A REDUCTASE"/>
    <property type="match status" value="1"/>
</dbReference>
<feature type="compositionally biased region" description="Low complexity" evidence="16">
    <location>
        <begin position="1113"/>
        <end position="1133"/>
    </location>
</feature>
<protein>
    <recommendedName>
        <fullName evidence="15">3-hydroxy-3-methylglutaryl coenzyme A reductase</fullName>
        <shortName evidence="15">HMG-CoA reductase</shortName>
        <ecNumber evidence="15">1.1.1.34</ecNumber>
    </recommendedName>
</protein>
<dbReference type="Pfam" id="PF00368">
    <property type="entry name" value="HMG-CoA_red"/>
    <property type="match status" value="1"/>
</dbReference>